<dbReference type="RefSeq" id="WP_264791797.1">
    <property type="nucleotide sequence ID" value="NZ_AP026867.1"/>
</dbReference>
<dbReference type="Gene3D" id="2.180.10.10">
    <property type="entry name" value="RHS repeat-associated core"/>
    <property type="match status" value="2"/>
</dbReference>
<evidence type="ECO:0000256" key="1">
    <source>
        <dbReference type="SAM" id="SignalP"/>
    </source>
</evidence>
<keyword evidence="3" id="KW-1185">Reference proteome</keyword>
<dbReference type="Proteomes" id="UP001060919">
    <property type="component" value="Chromosome"/>
</dbReference>
<dbReference type="Pfam" id="PF13573">
    <property type="entry name" value="SprB"/>
    <property type="match status" value="1"/>
</dbReference>
<protein>
    <recommendedName>
        <fullName evidence="4">RHS repeat-associated core domain-containing protein</fullName>
    </recommendedName>
</protein>
<dbReference type="NCBIfam" id="TIGR03696">
    <property type="entry name" value="Rhs_assc_core"/>
    <property type="match status" value="1"/>
</dbReference>
<proteinExistence type="predicted"/>
<dbReference type="InterPro" id="IPR025667">
    <property type="entry name" value="SprB_repeat"/>
</dbReference>
<keyword evidence="1" id="KW-0732">Signal</keyword>
<feature type="chain" id="PRO_5037041732" description="RHS repeat-associated core domain-containing protein" evidence="1">
    <location>
        <begin position="20"/>
        <end position="2508"/>
    </location>
</feature>
<sequence>MKTFLFLIHLLLLSSFLYGAPEPTISITHACNGKSASIAYSYTGEDYQLQWSINGGDPFITKPGAGTLSEATLGEYEVYLLIPGKREYNYYGPFTYKVLDLTPSFSLVKSNDCNGISNDASIQITLNTVHAGYTYTAELKDASNRVVESVRMSGNSHTFGGLAGGNYTVEVWVGEECSYGEAIILQDEEDCPPRPNITIHHACNGNPGHIDYSYTGEDYQLQWSINGGDPFITKPGAGTLEPAVAGTYVVHLLIPGKFNYTYYGPYTYQLLDLTPTFSVAEGNACNGISGDATIKATLTTMHAGYTYTATLKNSNNQVLQSVTMTSTSHTFTGLSAGNYMVEIDAGEECSYGESVIVKDEDLSFLVATTAKTCHDIGGDLEITLPNFQSGATYTVTLTSNDPTSFLGPNTNQVTTFTQTTSSYTLPNVAVGDYTVTVNNGTCSGSQLVTVEAAGVDIIPTLQNKGTCYWQFNATMIGGATATNYTWFFKDHTGAIIPAQNISTIGDLATNTLNTSWAKVVVTTTDGCTYEKEINPSTDLFLNNQLPDLFPYNANCGQSNGSIGVDWFLKLNNQFTITQVVLKQTPSGPAIQTITPNSNDYNASFQGLAAGTYYVDFVSNSGCHTNENLPLMVTVGDDPIEIKGTVHYICSNNAVYITVDDPTTGFNYSWKDPSGAILLGQNTSTLMINSALVGSYEVTVSNGTCTASKYFHVSAVNLGASVVIDQPNCSVDGSLDLHISNEIGLPYTVTSSSDPSNPITVSSIGWSGFNHSFPVSTDGTYSITITNAFGCSQVLSNLVVQDEGLIVRFQDIQNPTSCKVDDGSLDASDVQGGVAPYTYLWNTGGTNPIITNLKLGQTYTVTVTDANGCTGTIGHTFNNSVHGIQDIVYSWDGPTCSGGNHGTLYAILTDPAPSPTVSYIWKDAQGYTVGTTASLTGVPSGTYHLTVKDGDGCAYQRTVSMPAYNPFYIPSLERLTKCKNGFDGFSIDYDAFTSCANVTVEIYEIFDFTGVLIDQFVMHQNDPSTHVYSNLDLAHSQLHFVVKITDCCGNYIQVPLMYLDNRNNPIDLIEYPTVTTSVSPANCSTPGSVTLTATGSNAPYNCVWEDGFVGHSRTDLLAGTYTVQIMGAGGCTKEEIITVPGANGGAHLMNPHPCNGSISLDPSNIVGGTGPYSISWTHNGGTSQNGTTLSLLGDYVLEITDASGCVTTEYLNIANQIFTVTANTVEPSCAGNDGQIDLTIFNNSCSVSSYNWTGPNNSTYSGHSLDGLIAGTYVYTVIDAHGCTETGNVVVPNNTTLNASVSMAGCLPQVDNITGGKAPYRLVFDALNANPLQATYSLDLPASTVYPFALIDLLEGDYAVSIIDDNGCVFSTVLNTFSQTTSTRAFTNIQMRWTRQEPGPVKVNPATGDSDIVKDDLMQQAQNFLADADKLGGRGDHCKKQGEDALTLDYAMQLEHYTLYYYNLRDELIRTVPPEGVDFIEGTNLTNLLDWRADKNGTTPVPSTTIPNHAMVTQYDYNALGQMVQAKTPNKGKINSFYTSTGILRFSQDAKQAATLPTPLYSYTLYDNLQRVVESGEMYYNGTLTQHVIDNLGLDELPIGAIKDEFMHSYYSTPHVISSVPVTYYNQLGQEQRYLRNNISYTESHQDGIVVTSTYSYDVHNNLEWIRHYIPGLGENYIAYDYDLVSSKMKQLRYNEFSEDRFFHRYEYDEQSKLKKVWTSKDELIWDKDAEYAYYDHGPLKRMELGDDDIQGVDYVYTIQGWLKSVNNPLMNQYGVNSSNETKDFGRDGFSGANEFFLKDAFGYTLGYFEGDFTRESLEQTVDFNTPSLYNGNIPVLSMGINTNALTSSMTGFSSPVDESFIQRSYIYDEWNRIKSSTLQGVNTTTPLTLANLPGNAYTTTYDYDENGNIQHLNRYGDNGLIDELHYNYGVGDLKDQLDFIDDLQGSKNQGDLNARQNYNYDEVGNLTLMQQGDGSTIEEDVEILWRVDGKVKQVNITNHLTSVVSQIKYLYDSKGNRVAKTYDPNINLGGSTDAITTYYIRDGLGAILAIYQKEVLNPNTIIKVKDRMLYGSQRLGSYSNSINLATNSEIVRTSNPNYDNLYFRTLGNRSYEIPDHLGNVFMVLSDQKESTSTGYEAQIKSYKQYYPFGWEMPRRKYNAENYRFGFNGKEDDRHEWGNSLIQDYGMRLYSPSIGRFLSVDPLAPDYPWNSVYAFAENRVVDGVDLDGGEWKHFSLTFDKFGKVLLKYMGEELYDPPVELIIGSYTPKKGRLFLLHHNGYRYTFSSYGQLMKTAFAEDREKILEKQSTVEATLNPILALGQLGEQVSLAMGILDVAQLGKGIYKLKPKFLEKITKMRTKASTQLKTAMEKAGTVFNRAKGVAEEAHHLIPTTLINPKRWDDAAVFVKKAVLEGGFNLNGALNGMAVPQDIHRMKKIFDHPDYSKLIEKYVLDYKKAIGTKYTGMQARNYLETVIIPKVAKQVEEAKDAKIRLDDYAIPILEELEKISTP</sequence>
<gene>
    <name evidence="2" type="ORF">AsAng_0011980</name>
</gene>
<feature type="signal peptide" evidence="1">
    <location>
        <begin position="1"/>
        <end position="19"/>
    </location>
</feature>
<evidence type="ECO:0008006" key="4">
    <source>
        <dbReference type="Google" id="ProtNLM"/>
    </source>
</evidence>
<reference evidence="2" key="1">
    <citation type="submission" date="2022-09" db="EMBL/GenBank/DDBJ databases">
        <title>Aureispira anguillicida sp. nov., isolated from Leptocephalus of Japanese eel Anguilla japonica.</title>
        <authorList>
            <person name="Yuasa K."/>
            <person name="Mekata T."/>
            <person name="Ikunari K."/>
        </authorList>
    </citation>
    <scope>NUCLEOTIDE SEQUENCE</scope>
    <source>
        <strain evidence="2">EL160426</strain>
    </source>
</reference>
<evidence type="ECO:0000313" key="2">
    <source>
        <dbReference type="EMBL" id="BDS10490.1"/>
    </source>
</evidence>
<dbReference type="EMBL" id="AP026867">
    <property type="protein sequence ID" value="BDS10490.1"/>
    <property type="molecule type" value="Genomic_DNA"/>
</dbReference>
<dbReference type="Gene3D" id="2.60.40.740">
    <property type="match status" value="2"/>
</dbReference>
<name>A0A915YCC9_9BACT</name>
<organism evidence="2 3">
    <name type="scientific">Aureispira anguillae</name>
    <dbReference type="NCBI Taxonomy" id="2864201"/>
    <lineage>
        <taxon>Bacteria</taxon>
        <taxon>Pseudomonadati</taxon>
        <taxon>Bacteroidota</taxon>
        <taxon>Saprospiria</taxon>
        <taxon>Saprospirales</taxon>
        <taxon>Saprospiraceae</taxon>
        <taxon>Aureispira</taxon>
    </lineage>
</organism>
<accession>A0A915YCC9</accession>
<dbReference type="KEGG" id="aup:AsAng_0011980"/>
<dbReference type="InterPro" id="IPR022385">
    <property type="entry name" value="Rhs_assc_core"/>
</dbReference>
<evidence type="ECO:0000313" key="3">
    <source>
        <dbReference type="Proteomes" id="UP001060919"/>
    </source>
</evidence>